<keyword evidence="1" id="KW-0812">Transmembrane</keyword>
<evidence type="ECO:0000256" key="1">
    <source>
        <dbReference type="SAM" id="Phobius"/>
    </source>
</evidence>
<reference evidence="2" key="1">
    <citation type="journal article" date="2020" name="BMC Genomics">
        <title>Correction to: Identification and distribution of gene clusters required for synthesis of sphingolipid metabolism inhibitors in diverse species of the filamentous fungus Fusarium.</title>
        <authorList>
            <person name="Kim H.S."/>
            <person name="Lohmar J.M."/>
            <person name="Busman M."/>
            <person name="Brown D.W."/>
            <person name="Naumann T.A."/>
            <person name="Divon H.H."/>
            <person name="Lysoe E."/>
            <person name="Uhlig S."/>
            <person name="Proctor R.H."/>
        </authorList>
    </citation>
    <scope>NUCLEOTIDE SEQUENCE</scope>
    <source>
        <strain evidence="2">NRRL 20472</strain>
    </source>
</reference>
<dbReference type="PANTHER" id="PTHR34414:SF1">
    <property type="entry name" value="SUBTILISIN-LIKE SERINE PROTEASE"/>
    <property type="match status" value="1"/>
</dbReference>
<accession>A0A8H4TCP7</accession>
<dbReference type="InterPro" id="IPR046536">
    <property type="entry name" value="DUF6601"/>
</dbReference>
<dbReference type="EMBL" id="JABEXW010000778">
    <property type="protein sequence ID" value="KAF4955464.1"/>
    <property type="molecule type" value="Genomic_DNA"/>
</dbReference>
<protein>
    <recommendedName>
        <fullName evidence="4">Subtilisin-like serine protease</fullName>
    </recommendedName>
</protein>
<evidence type="ECO:0008006" key="4">
    <source>
        <dbReference type="Google" id="ProtNLM"/>
    </source>
</evidence>
<feature type="transmembrane region" description="Helical" evidence="1">
    <location>
        <begin position="232"/>
        <end position="252"/>
    </location>
</feature>
<evidence type="ECO:0000313" key="2">
    <source>
        <dbReference type="EMBL" id="KAF4955464.1"/>
    </source>
</evidence>
<dbReference type="AlphaFoldDB" id="A0A8H4TCP7"/>
<organism evidence="2 3">
    <name type="scientific">Fusarium sarcochroum</name>
    <dbReference type="NCBI Taxonomy" id="1208366"/>
    <lineage>
        <taxon>Eukaryota</taxon>
        <taxon>Fungi</taxon>
        <taxon>Dikarya</taxon>
        <taxon>Ascomycota</taxon>
        <taxon>Pezizomycotina</taxon>
        <taxon>Sordariomycetes</taxon>
        <taxon>Hypocreomycetidae</taxon>
        <taxon>Hypocreales</taxon>
        <taxon>Nectriaceae</taxon>
        <taxon>Fusarium</taxon>
        <taxon>Fusarium lateritium species complex</taxon>
    </lineage>
</organism>
<name>A0A8H4TCP7_9HYPO</name>
<dbReference type="PANTHER" id="PTHR34414">
    <property type="entry name" value="HET DOMAIN-CONTAINING PROTEIN-RELATED"/>
    <property type="match status" value="1"/>
</dbReference>
<dbReference type="Pfam" id="PF20246">
    <property type="entry name" value="DUF6601"/>
    <property type="match status" value="1"/>
</dbReference>
<reference evidence="2" key="2">
    <citation type="submission" date="2020-05" db="EMBL/GenBank/DDBJ databases">
        <authorList>
            <person name="Kim H.-S."/>
            <person name="Proctor R.H."/>
            <person name="Brown D.W."/>
        </authorList>
    </citation>
    <scope>NUCLEOTIDE SEQUENCE</scope>
    <source>
        <strain evidence="2">NRRL 20472</strain>
    </source>
</reference>
<proteinExistence type="predicted"/>
<dbReference type="Proteomes" id="UP000622797">
    <property type="component" value="Unassembled WGS sequence"/>
</dbReference>
<gene>
    <name evidence="2" type="ORF">FSARC_11831</name>
</gene>
<keyword evidence="3" id="KW-1185">Reference proteome</keyword>
<evidence type="ECO:0000313" key="3">
    <source>
        <dbReference type="Proteomes" id="UP000622797"/>
    </source>
</evidence>
<sequence length="327" mass="37927">MRNSSLIPPFTKSKALRSASSDTLPLHFLDHNLLPVDPRQNTDLFLEADLSTSKINVLLPYLWWAGLPRAPRPLHRQQLLRRTIFLTERADEHLVWHETKILIKPVPEYLLDYDLWQQSLCRSDDLYRSACGLLLSYAWLISSKSDLRIAHDTGILPSDIRFNDWIAFMMDFTCHVDAVSLHQVHPRYGYGELRLTRLNMLYRVGAAGLSARNFVYGFMPLSTRYTSFFERYFGWILAVFFYITVVLSALQVAVSTDQSQDNANFQTFCYEIALVAIGFVLAAIMIMVVVWSSLFWFHLLSTRRYCKRVNAWRKDSIEATRSVNEVI</sequence>
<keyword evidence="1" id="KW-1133">Transmembrane helix</keyword>
<dbReference type="OrthoDB" id="5086500at2759"/>
<keyword evidence="1" id="KW-0472">Membrane</keyword>
<comment type="caution">
    <text evidence="2">The sequence shown here is derived from an EMBL/GenBank/DDBJ whole genome shotgun (WGS) entry which is preliminary data.</text>
</comment>
<feature type="transmembrane region" description="Helical" evidence="1">
    <location>
        <begin position="272"/>
        <end position="297"/>
    </location>
</feature>